<evidence type="ECO:0000256" key="3">
    <source>
        <dbReference type="ARBA" id="ARBA00023002"/>
    </source>
</evidence>
<dbReference type="PROSITE" id="PS00063">
    <property type="entry name" value="ALDOKETO_REDUCTASE_3"/>
    <property type="match status" value="1"/>
</dbReference>
<keyword evidence="3" id="KW-0560">Oxidoreductase</keyword>
<dbReference type="Gene3D" id="3.20.20.100">
    <property type="entry name" value="NADP-dependent oxidoreductase domain"/>
    <property type="match status" value="1"/>
</dbReference>
<evidence type="ECO:0000259" key="5">
    <source>
        <dbReference type="Pfam" id="PF00248"/>
    </source>
</evidence>
<dbReference type="InterPro" id="IPR036812">
    <property type="entry name" value="NAD(P)_OxRdtase_dom_sf"/>
</dbReference>
<dbReference type="PANTHER" id="PTHR43827:SF3">
    <property type="entry name" value="NADP-DEPENDENT OXIDOREDUCTASE DOMAIN-CONTAINING PROTEIN"/>
    <property type="match status" value="1"/>
</dbReference>
<protein>
    <recommendedName>
        <fullName evidence="5">NADP-dependent oxidoreductase domain-containing protein</fullName>
    </recommendedName>
</protein>
<dbReference type="PANTHER" id="PTHR43827">
    <property type="entry name" value="2,5-DIKETO-D-GLUCONIC ACID REDUCTASE"/>
    <property type="match status" value="1"/>
</dbReference>
<dbReference type="InterPro" id="IPR020471">
    <property type="entry name" value="AKR"/>
</dbReference>
<feature type="chain" id="PRO_5034674112" description="NADP-dependent oxidoreductase domain-containing protein" evidence="4">
    <location>
        <begin position="18"/>
        <end position="817"/>
    </location>
</feature>
<comment type="similarity">
    <text evidence="1">Belongs to the aldo/keto reductase family.</text>
</comment>
<reference evidence="6" key="1">
    <citation type="submission" date="2021-01" db="EMBL/GenBank/DDBJ databases">
        <authorList>
            <person name="Kaushik A."/>
        </authorList>
    </citation>
    <scope>NUCLEOTIDE SEQUENCE</scope>
    <source>
        <strain evidence="6">AG2-2IIIB</strain>
    </source>
</reference>
<dbReference type="Proteomes" id="UP000663843">
    <property type="component" value="Unassembled WGS sequence"/>
</dbReference>
<keyword evidence="4" id="KW-0732">Signal</keyword>
<feature type="signal peptide" evidence="4">
    <location>
        <begin position="1"/>
        <end position="17"/>
    </location>
</feature>
<dbReference type="Pfam" id="PF03659">
    <property type="entry name" value="Glyco_hydro_71"/>
    <property type="match status" value="1"/>
</dbReference>
<evidence type="ECO:0000313" key="6">
    <source>
        <dbReference type="EMBL" id="CAE6510004.1"/>
    </source>
</evidence>
<proteinExistence type="inferred from homology"/>
<organism evidence="6 7">
    <name type="scientific">Rhizoctonia solani</name>
    <dbReference type="NCBI Taxonomy" id="456999"/>
    <lineage>
        <taxon>Eukaryota</taxon>
        <taxon>Fungi</taxon>
        <taxon>Dikarya</taxon>
        <taxon>Basidiomycota</taxon>
        <taxon>Agaricomycotina</taxon>
        <taxon>Agaricomycetes</taxon>
        <taxon>Cantharellales</taxon>
        <taxon>Ceratobasidiaceae</taxon>
        <taxon>Rhizoctonia</taxon>
    </lineage>
</organism>
<dbReference type="GO" id="GO:0051118">
    <property type="term" value="F:glucan endo-1,3-alpha-glucosidase activity"/>
    <property type="evidence" value="ECO:0007669"/>
    <property type="project" value="InterPro"/>
</dbReference>
<dbReference type="CDD" id="cd11577">
    <property type="entry name" value="GH71"/>
    <property type="match status" value="1"/>
</dbReference>
<dbReference type="PRINTS" id="PR00069">
    <property type="entry name" value="ALDKETRDTASE"/>
</dbReference>
<dbReference type="AlphaFoldDB" id="A0A8H3D4A7"/>
<evidence type="ECO:0000256" key="4">
    <source>
        <dbReference type="SAM" id="SignalP"/>
    </source>
</evidence>
<name>A0A8H3D4A7_9AGAM</name>
<gene>
    <name evidence="6" type="ORF">RDB_LOCUS151319</name>
</gene>
<accession>A0A8H3D4A7</accession>
<sequence length="817" mass="90212">MLFALSFVIALFSTGLSLPLPYKTPQANGEKFVVAHHMVGNTFPFTYDTWMADIKLAHANGIDAFALNVGTDSWQKDRVKDAFDAARDSGTGFKMFMSFDMAVNPCAGPSDAAALREYITTYASHPAQFRYNGKVFASTFAGESCKFGAETTEQGWKEQFTDQLTGENATLFVPSFFMDPTRFKSFSAMDGAFNWNGAWPTQLSASKLSQTISFLNSNPGNTSTAPIPVPSTLTPIAGVVSALTSMSLDIRDEPERLVPNVESKLAAALAGAINLDSDSSITANLGTSGDAGAGNVYMACVSPWFFTHYGPDSFNKNWIYRSDDWLYNTRWDQLIQSRDKIDVVQIVSWNDYGESHYIGPIEGAQPNSNAWVDGFDHQAWLQMTSYYATAFKTGQYPTIEKDQIFLTARPHPAKVDASNDPIGKPTDFELTEDALWAVVFATAPAKITLSADPAKPEEFDVPAGVSKLRIPLVPGQGIAATLVRGEVTLIEMKPDFYFDPNPVTYNYNAATFTGTAQCWMGNVGGGEQAYEMVKLALKVGYRHFDTASRYGNEEGVGRAIRESGIPRSEIFVTTKLVDWDHDDPKRGLEGSLKALGLDYIDLYLMHWPMARIGGRGGEVRQPDESPTFVETWLAMEKLLETGKIKSIGVSNFSIKNLNVLLGRANIIPVVNQVELHPCYPQNELVEFCQSKGIYPTAYCPLGQYNSPFFSDPIFIRAAKRLGEELSREITPSQLVLSWAVQRGTIVIPKSSNENRLRQNLDIITLPRSIFEIVDSYHKSPGMHKTLDAYTLRDPGTVGGWTYEQMGWNLDNNGNVIS</sequence>
<evidence type="ECO:0000256" key="1">
    <source>
        <dbReference type="ARBA" id="ARBA00007905"/>
    </source>
</evidence>
<dbReference type="SUPFAM" id="SSF51430">
    <property type="entry name" value="NAD(P)-linked oxidoreductase"/>
    <property type="match status" value="1"/>
</dbReference>
<dbReference type="CDD" id="cd19071">
    <property type="entry name" value="AKR_AKR1-5-like"/>
    <property type="match status" value="1"/>
</dbReference>
<feature type="domain" description="NADP-dependent oxidoreductase" evidence="5">
    <location>
        <begin position="527"/>
        <end position="774"/>
    </location>
</feature>
<dbReference type="Pfam" id="PF00248">
    <property type="entry name" value="Aldo_ket_red"/>
    <property type="match status" value="1"/>
</dbReference>
<dbReference type="PROSITE" id="PS00798">
    <property type="entry name" value="ALDOKETO_REDUCTASE_1"/>
    <property type="match status" value="1"/>
</dbReference>
<dbReference type="InterPro" id="IPR023210">
    <property type="entry name" value="NADP_OxRdtase_dom"/>
</dbReference>
<dbReference type="InterPro" id="IPR005197">
    <property type="entry name" value="Glyco_hydro_71"/>
</dbReference>
<dbReference type="PROSITE" id="PS00062">
    <property type="entry name" value="ALDOKETO_REDUCTASE_2"/>
    <property type="match status" value="1"/>
</dbReference>
<comment type="caution">
    <text evidence="6">The sequence shown here is derived from an EMBL/GenBank/DDBJ whole genome shotgun (WGS) entry which is preliminary data.</text>
</comment>
<evidence type="ECO:0000313" key="7">
    <source>
        <dbReference type="Proteomes" id="UP000663843"/>
    </source>
</evidence>
<keyword evidence="2" id="KW-0521">NADP</keyword>
<dbReference type="GO" id="GO:0016616">
    <property type="term" value="F:oxidoreductase activity, acting on the CH-OH group of donors, NAD or NADP as acceptor"/>
    <property type="evidence" value="ECO:0007669"/>
    <property type="project" value="UniProtKB-ARBA"/>
</dbReference>
<dbReference type="InterPro" id="IPR018170">
    <property type="entry name" value="Aldo/ket_reductase_CS"/>
</dbReference>
<evidence type="ECO:0000256" key="2">
    <source>
        <dbReference type="ARBA" id="ARBA00022857"/>
    </source>
</evidence>
<dbReference type="Gene3D" id="3.20.20.80">
    <property type="entry name" value="Glycosidases"/>
    <property type="match status" value="1"/>
</dbReference>
<dbReference type="EMBL" id="CAJMWT010005823">
    <property type="protein sequence ID" value="CAE6510004.1"/>
    <property type="molecule type" value="Genomic_DNA"/>
</dbReference>